<dbReference type="InterPro" id="IPR009078">
    <property type="entry name" value="Ferritin-like_SF"/>
</dbReference>
<dbReference type="OrthoDB" id="9795056at2"/>
<dbReference type="InterPro" id="IPR047114">
    <property type="entry name" value="YciF"/>
</dbReference>
<dbReference type="AlphaFoldDB" id="A0A1I4CVW2"/>
<sequence length="168" mass="18817">MGLFSNDISTLDDLFVHTLRDIYYAERQILIALPTMVEKANDPELKTGFEEHLGQTRNHVRRIEQVFEMHGVEAKQIDCPAIDGILKEAKEVAGDINDGTVLDAGLIAAAQAVEHYEISRYGTLITWANELGRSDCAAVLQQTLDEEKATNKRLTELAEEHINQRVAE</sequence>
<feature type="coiled-coil region" evidence="1">
    <location>
        <begin position="137"/>
        <end position="164"/>
    </location>
</feature>
<name>A0A1I4CVW2_9HYPH</name>
<dbReference type="SUPFAM" id="SSF47240">
    <property type="entry name" value="Ferritin-like"/>
    <property type="match status" value="1"/>
</dbReference>
<keyword evidence="3" id="KW-1185">Reference proteome</keyword>
<accession>A0A1I4CVW2</accession>
<dbReference type="Pfam" id="PF05974">
    <property type="entry name" value="DUF892"/>
    <property type="match status" value="1"/>
</dbReference>
<gene>
    <name evidence="2" type="ORF">SAMN05444581_13018</name>
</gene>
<dbReference type="CDD" id="cd07909">
    <property type="entry name" value="YciF"/>
    <property type="match status" value="1"/>
</dbReference>
<evidence type="ECO:0000256" key="1">
    <source>
        <dbReference type="SAM" id="Coils"/>
    </source>
</evidence>
<proteinExistence type="predicted"/>
<evidence type="ECO:0000313" key="2">
    <source>
        <dbReference type="EMBL" id="SFK85382.1"/>
    </source>
</evidence>
<dbReference type="STRING" id="1612308.SAMN05444581_13018"/>
<dbReference type="Gene3D" id="1.20.1260.10">
    <property type="match status" value="1"/>
</dbReference>
<keyword evidence="1" id="KW-0175">Coiled coil</keyword>
<dbReference type="InterPro" id="IPR010287">
    <property type="entry name" value="DUF892_YciF-like"/>
</dbReference>
<dbReference type="PANTHER" id="PTHR30565:SF9">
    <property type="entry name" value="PROTEIN YCIF"/>
    <property type="match status" value="1"/>
</dbReference>
<dbReference type="InterPro" id="IPR012347">
    <property type="entry name" value="Ferritin-like"/>
</dbReference>
<dbReference type="PANTHER" id="PTHR30565">
    <property type="entry name" value="PROTEIN YCIF"/>
    <property type="match status" value="1"/>
</dbReference>
<organism evidence="2 3">
    <name type="scientific">Methylocapsa palsarum</name>
    <dbReference type="NCBI Taxonomy" id="1612308"/>
    <lineage>
        <taxon>Bacteria</taxon>
        <taxon>Pseudomonadati</taxon>
        <taxon>Pseudomonadota</taxon>
        <taxon>Alphaproteobacteria</taxon>
        <taxon>Hyphomicrobiales</taxon>
        <taxon>Beijerinckiaceae</taxon>
        <taxon>Methylocapsa</taxon>
    </lineage>
</organism>
<protein>
    <submittedName>
        <fullName evidence="2">Ferritin-like metal-binding protein YciE</fullName>
    </submittedName>
</protein>
<dbReference type="Proteomes" id="UP000198755">
    <property type="component" value="Unassembled WGS sequence"/>
</dbReference>
<dbReference type="EMBL" id="FOSN01000030">
    <property type="protein sequence ID" value="SFK85382.1"/>
    <property type="molecule type" value="Genomic_DNA"/>
</dbReference>
<reference evidence="2 3" key="1">
    <citation type="submission" date="2016-10" db="EMBL/GenBank/DDBJ databases">
        <authorList>
            <person name="de Groot N.N."/>
        </authorList>
    </citation>
    <scope>NUCLEOTIDE SEQUENCE [LARGE SCALE GENOMIC DNA]</scope>
    <source>
        <strain evidence="2 3">NE2</strain>
    </source>
</reference>
<dbReference type="RefSeq" id="WP_091686459.1">
    <property type="nucleotide sequence ID" value="NZ_FOSN01000030.1"/>
</dbReference>
<evidence type="ECO:0000313" key="3">
    <source>
        <dbReference type="Proteomes" id="UP000198755"/>
    </source>
</evidence>